<feature type="region of interest" description="Disordered" evidence="1">
    <location>
        <begin position="87"/>
        <end position="112"/>
    </location>
</feature>
<evidence type="ECO:0000313" key="3">
    <source>
        <dbReference type="Proteomes" id="UP000188532"/>
    </source>
</evidence>
<protein>
    <submittedName>
        <fullName evidence="2">PE-PGRS family domain protein</fullName>
    </submittedName>
</protein>
<sequence length="112" mass="13000">MFEGLQRRDICRLSGRVRVPGIRQRPHELALQRRHLGAQRLVLLGVAGKYRRNCLRHLIGGGGRQPTCRDRGRGIGRGQRRADIREVCRRQRHHVGRRNDKRHLAPPSIRVI</sequence>
<comment type="caution">
    <text evidence="2">The sequence shown here is derived from an EMBL/GenBank/DDBJ whole genome shotgun (WGS) entry which is preliminary data.</text>
</comment>
<evidence type="ECO:0000313" key="2">
    <source>
        <dbReference type="EMBL" id="OOK66245.1"/>
    </source>
</evidence>
<name>A0A1V3WH58_MYCKA</name>
<proteinExistence type="predicted"/>
<feature type="compositionally biased region" description="Basic residues" evidence="1">
    <location>
        <begin position="90"/>
        <end position="101"/>
    </location>
</feature>
<reference evidence="2 3" key="1">
    <citation type="submission" date="2017-02" db="EMBL/GenBank/DDBJ databases">
        <title>Complete genome sequences of Mycobacterium kansasii strains isolated from rhesus macaques.</title>
        <authorList>
            <person name="Panda A."/>
            <person name="Nagaraj S."/>
            <person name="Zhao X."/>
            <person name="Tettelin H."/>
            <person name="Detolla L.J."/>
        </authorList>
    </citation>
    <scope>NUCLEOTIDE SEQUENCE [LARGE SCALE GENOMIC DNA]</scope>
    <source>
        <strain evidence="2 3">11-3469</strain>
    </source>
</reference>
<evidence type="ECO:0000256" key="1">
    <source>
        <dbReference type="SAM" id="MobiDB-lite"/>
    </source>
</evidence>
<dbReference type="EMBL" id="MVBN01000010">
    <property type="protein sequence ID" value="OOK66245.1"/>
    <property type="molecule type" value="Genomic_DNA"/>
</dbReference>
<gene>
    <name evidence="2" type="ORF">BZL29_7496</name>
</gene>
<dbReference type="Proteomes" id="UP000188532">
    <property type="component" value="Unassembled WGS sequence"/>
</dbReference>
<organism evidence="2 3">
    <name type="scientific">Mycobacterium kansasii</name>
    <dbReference type="NCBI Taxonomy" id="1768"/>
    <lineage>
        <taxon>Bacteria</taxon>
        <taxon>Bacillati</taxon>
        <taxon>Actinomycetota</taxon>
        <taxon>Actinomycetes</taxon>
        <taxon>Mycobacteriales</taxon>
        <taxon>Mycobacteriaceae</taxon>
        <taxon>Mycobacterium</taxon>
    </lineage>
</organism>
<accession>A0A1V3WH58</accession>
<dbReference type="AlphaFoldDB" id="A0A1V3WH58"/>